<reference evidence="1 2" key="1">
    <citation type="submission" date="2024-09" db="EMBL/GenBank/DDBJ databases">
        <authorList>
            <person name="Sun Q."/>
            <person name="Mori K."/>
        </authorList>
    </citation>
    <scope>NUCLEOTIDE SEQUENCE [LARGE SCALE GENOMIC DNA]</scope>
    <source>
        <strain evidence="1 2">JCM 1342</strain>
    </source>
</reference>
<comment type="caution">
    <text evidence="1">The sequence shown here is derived from an EMBL/GenBank/DDBJ whole genome shotgun (WGS) entry which is preliminary data.</text>
</comment>
<protein>
    <submittedName>
        <fullName evidence="1">Uncharacterized protein</fullName>
    </submittedName>
</protein>
<sequence length="97" mass="10918">MNVALVELGIPYTGWPVRSDGNYEFGLTFLSSQLIDRISEWARGFSRGFNEEAGWSSEALREEHLAEGLRLRDVLQEALGESYRVELNDLGSGRVQV</sequence>
<dbReference type="EMBL" id="JBHMBE010000003">
    <property type="protein sequence ID" value="MFB9645628.1"/>
    <property type="molecule type" value="Genomic_DNA"/>
</dbReference>
<dbReference type="Proteomes" id="UP001589611">
    <property type="component" value="Unassembled WGS sequence"/>
</dbReference>
<keyword evidence="2" id="KW-1185">Reference proteome</keyword>
<organism evidence="1 2">
    <name type="scientific">Microbacterium terregens</name>
    <dbReference type="NCBI Taxonomy" id="69363"/>
    <lineage>
        <taxon>Bacteria</taxon>
        <taxon>Bacillati</taxon>
        <taxon>Actinomycetota</taxon>
        <taxon>Actinomycetes</taxon>
        <taxon>Micrococcales</taxon>
        <taxon>Microbacteriaceae</taxon>
        <taxon>Microbacterium</taxon>
    </lineage>
</organism>
<dbReference type="RefSeq" id="WP_344712046.1">
    <property type="nucleotide sequence ID" value="NZ_BAAAWH010000001.1"/>
</dbReference>
<accession>A0ABV5SZ49</accession>
<proteinExistence type="predicted"/>
<gene>
    <name evidence="1" type="ORF">ACFFPJ_07440</name>
</gene>
<name>A0ABV5SZ49_9MICO</name>
<evidence type="ECO:0000313" key="2">
    <source>
        <dbReference type="Proteomes" id="UP001589611"/>
    </source>
</evidence>
<evidence type="ECO:0000313" key="1">
    <source>
        <dbReference type="EMBL" id="MFB9645628.1"/>
    </source>
</evidence>